<dbReference type="KEGG" id="ovi:T265_13768"/>
<evidence type="ECO:0000256" key="2">
    <source>
        <dbReference type="ARBA" id="ARBA00002224"/>
    </source>
</evidence>
<dbReference type="GO" id="GO:0019264">
    <property type="term" value="P:glycine biosynthetic process from serine"/>
    <property type="evidence" value="ECO:0007669"/>
    <property type="project" value="InterPro"/>
</dbReference>
<dbReference type="Pfam" id="PF10240">
    <property type="entry name" value="DUF2464"/>
    <property type="match status" value="1"/>
</dbReference>
<evidence type="ECO:0000256" key="8">
    <source>
        <dbReference type="RuleBase" id="RU000585"/>
    </source>
</evidence>
<dbReference type="GO" id="GO:0005634">
    <property type="term" value="C:nucleus"/>
    <property type="evidence" value="ECO:0007669"/>
    <property type="project" value="TreeGrafter"/>
</dbReference>
<dbReference type="InterPro" id="IPR049943">
    <property type="entry name" value="Ser_HO-MeTrfase-like"/>
</dbReference>
<dbReference type="HAMAP" id="MF_00051">
    <property type="entry name" value="SHMT"/>
    <property type="match status" value="1"/>
</dbReference>
<evidence type="ECO:0000256" key="1">
    <source>
        <dbReference type="ARBA" id="ARBA00001933"/>
    </source>
</evidence>
<dbReference type="GO" id="GO:0000813">
    <property type="term" value="C:ESCRT I complex"/>
    <property type="evidence" value="ECO:0007669"/>
    <property type="project" value="InterPro"/>
</dbReference>
<proteinExistence type="inferred from homology"/>
<feature type="domain" description="Serine hydroxymethyltransferase-like" evidence="9">
    <location>
        <begin position="299"/>
        <end position="710"/>
    </location>
</feature>
<dbReference type="Pfam" id="PF00464">
    <property type="entry name" value="SHMT"/>
    <property type="match status" value="1"/>
</dbReference>
<dbReference type="NCBIfam" id="NF000586">
    <property type="entry name" value="PRK00011.1"/>
    <property type="match status" value="1"/>
</dbReference>
<dbReference type="InterPro" id="IPR015422">
    <property type="entry name" value="PyrdxlP-dep_Trfase_small"/>
</dbReference>
<dbReference type="PANTHER" id="PTHR11680:SF59">
    <property type="entry name" value="SERINE HYDROXYMETHYLTRANSFERASE, CYTOSOLIC"/>
    <property type="match status" value="1"/>
</dbReference>
<dbReference type="CTD" id="20327935"/>
<dbReference type="Gene3D" id="3.90.1150.10">
    <property type="entry name" value="Aspartate Aminotransferase, domain 1"/>
    <property type="match status" value="1"/>
</dbReference>
<dbReference type="PROSITE" id="PS00096">
    <property type="entry name" value="SHMT"/>
    <property type="match status" value="1"/>
</dbReference>
<dbReference type="UniPathway" id="UPA00193"/>
<keyword evidence="11" id="KW-1185">Reference proteome</keyword>
<evidence type="ECO:0000313" key="11">
    <source>
        <dbReference type="Proteomes" id="UP000054324"/>
    </source>
</evidence>
<comment type="similarity">
    <text evidence="4 8">Belongs to the SHMT family.</text>
</comment>
<dbReference type="InterPro" id="IPR015424">
    <property type="entry name" value="PyrdxlP-dep_Trfase"/>
</dbReference>
<dbReference type="Gene3D" id="2.100.10.50">
    <property type="match status" value="1"/>
</dbReference>
<dbReference type="SUPFAM" id="SSF53383">
    <property type="entry name" value="PLP-dependent transferases"/>
    <property type="match status" value="1"/>
</dbReference>
<dbReference type="STRING" id="6198.A0A074ZKP5"/>
<dbReference type="GO" id="GO:0004372">
    <property type="term" value="F:glycine hydroxymethyltransferase activity"/>
    <property type="evidence" value="ECO:0007669"/>
    <property type="project" value="UniProtKB-EC"/>
</dbReference>
<evidence type="ECO:0000256" key="6">
    <source>
        <dbReference type="ARBA" id="ARBA00022679"/>
    </source>
</evidence>
<dbReference type="PANTHER" id="PTHR11680">
    <property type="entry name" value="SERINE HYDROXYMETHYLTRANSFERASE"/>
    <property type="match status" value="1"/>
</dbReference>
<comment type="cofactor">
    <cofactor evidence="1 8">
        <name>pyridoxal 5'-phosphate</name>
        <dbReference type="ChEBI" id="CHEBI:597326"/>
    </cofactor>
</comment>
<accession>A0A074ZKP5</accession>
<dbReference type="FunFam" id="3.40.640.10:FF:000097">
    <property type="entry name" value="Serine hydroxymethyltransferase"/>
    <property type="match status" value="1"/>
</dbReference>
<dbReference type="InterPro" id="IPR001085">
    <property type="entry name" value="Ser_HO-MeTrfase"/>
</dbReference>
<dbReference type="GO" id="GO:0030170">
    <property type="term" value="F:pyridoxal phosphate binding"/>
    <property type="evidence" value="ECO:0007669"/>
    <property type="project" value="InterPro"/>
</dbReference>
<sequence>MRKKKTGYATLEVAAPGCTGVGIVPSHRAEVSLLDWIPVDSRLCAVWLVTYVKESPKREVDRCLFTVPAYAPTDGSSDSVKDKFYDTLNALLRRAKSSDILVITGDVNVQDSTTLVLADLKILSSGDPSPGGYRRLTEISSSAFWRSRIVWGHFVPFASVSSAIGDILISDSSLDGFILAGEVNSLKILFKQVAHQTAYASSSTPKRPPPPNQSSAITKPPAVHTYSWDFALSGVPVELNRKYFPDAELLHDIPCKTFEELERESPGHHPWFSNSRIGFAVLTSVVFRYFSDKTTMDLAHSDPEIMELCHAEKQRQVRGLELIASENFASRAVLQALSSSFHNKYSEGQIGARYYAGNEFVDAMESICQARALNLFRLDPKEWGVNVQAHSGSPANFAVYTALAGPHGRIMGLDLPDGGHLTHGFQAASGKKVSATSLFFESTAYKVDPQTGLIDYDKLELVAGWFRPKVIIAGTSAYSRQLDYERFRRIADSVSAVLMADMAHISGLVAAGLHPSPFDYCDVVTTTTHKTLRGPRGAMIFYRKYARQPRTNAKSSSNGGVENGACGDPTPTGFDRLINEAVFPGLQGGPHNNSIAALAVALNEAASPEFKEYQKEVISNMQQLCSSLISYGYTIVTGGSDTHLCTVDLRPLGIDGARAEKVLELAGITTNKNTCPGDLNALRPGGLRLGSPALTSRGLKSKDFEYVASLVHDGIQLALRAKSQTSSKLLKDYLLLVLDTFANGSPCCTTGNTLSDCLATDSPTPSHTRHGSGATVVEHLKSLNSAARTGQVLQAYRKTVLDATYERNMSVEIQGLGGVFSDCMSTSVTLHFVRSQCTPKDGITLVSSLKNTCTFTSS</sequence>
<dbReference type="InterPro" id="IPR039429">
    <property type="entry name" value="SHMT-like_dom"/>
</dbReference>
<dbReference type="InterPro" id="IPR015421">
    <property type="entry name" value="PyrdxlP-dep_Trfase_major"/>
</dbReference>
<protein>
    <recommendedName>
        <fullName evidence="8">Serine hydroxymethyltransferase</fullName>
        <ecNumber evidence="8">2.1.2.1</ecNumber>
    </recommendedName>
</protein>
<name>A0A074ZKP5_OPIVI</name>
<dbReference type="GO" id="GO:0005739">
    <property type="term" value="C:mitochondrion"/>
    <property type="evidence" value="ECO:0007669"/>
    <property type="project" value="TreeGrafter"/>
</dbReference>
<gene>
    <name evidence="10" type="ORF">T265_13768</name>
</gene>
<evidence type="ECO:0000256" key="7">
    <source>
        <dbReference type="ARBA" id="ARBA00022898"/>
    </source>
</evidence>
<evidence type="ECO:0000256" key="3">
    <source>
        <dbReference type="ARBA" id="ARBA00004777"/>
    </source>
</evidence>
<dbReference type="EC" id="2.1.2.1" evidence="8"/>
<dbReference type="GO" id="GO:0035999">
    <property type="term" value="P:tetrahydrofolate interconversion"/>
    <property type="evidence" value="ECO:0007669"/>
    <property type="project" value="UniProtKB-UniPathway"/>
</dbReference>
<evidence type="ECO:0000256" key="4">
    <source>
        <dbReference type="ARBA" id="ARBA00006376"/>
    </source>
</evidence>
<dbReference type="RefSeq" id="XP_009168689.1">
    <property type="nucleotide sequence ID" value="XM_009170425.1"/>
</dbReference>
<dbReference type="Gene3D" id="3.40.640.10">
    <property type="entry name" value="Type I PLP-dependent aspartate aminotransferase-like (Major domain)"/>
    <property type="match status" value="1"/>
</dbReference>
<dbReference type="CDD" id="cd00378">
    <property type="entry name" value="SHMT"/>
    <property type="match status" value="1"/>
</dbReference>
<evidence type="ECO:0000313" key="10">
    <source>
        <dbReference type="EMBL" id="KER27606.1"/>
    </source>
</evidence>
<dbReference type="InterPro" id="IPR018798">
    <property type="entry name" value="MVB12A/B"/>
</dbReference>
<keyword evidence="7 8" id="KW-0663">Pyridoxal phosphate</keyword>
<dbReference type="OrthoDB" id="10265628at2759"/>
<comment type="catalytic activity">
    <reaction evidence="8">
        <text>(6R)-5,10-methylene-5,6,7,8-tetrahydrofolate + glycine + H2O = (6S)-5,6,7,8-tetrahydrofolate + L-serine</text>
        <dbReference type="Rhea" id="RHEA:15481"/>
        <dbReference type="ChEBI" id="CHEBI:15377"/>
        <dbReference type="ChEBI" id="CHEBI:15636"/>
        <dbReference type="ChEBI" id="CHEBI:33384"/>
        <dbReference type="ChEBI" id="CHEBI:57305"/>
        <dbReference type="ChEBI" id="CHEBI:57453"/>
        <dbReference type="EC" id="2.1.2.1"/>
    </reaction>
</comment>
<dbReference type="GeneID" id="20327935"/>
<keyword evidence="6 8" id="KW-0808">Transferase</keyword>
<reference evidence="10 11" key="1">
    <citation type="submission" date="2013-11" db="EMBL/GenBank/DDBJ databases">
        <title>Opisthorchis viverrini - life in the bile duct.</title>
        <authorList>
            <person name="Young N.D."/>
            <person name="Nagarajan N."/>
            <person name="Lin S.J."/>
            <person name="Korhonen P.K."/>
            <person name="Jex A.R."/>
            <person name="Hall R.S."/>
            <person name="Safavi-Hemami H."/>
            <person name="Kaewkong W."/>
            <person name="Bertrand D."/>
            <person name="Gao S."/>
            <person name="Seet Q."/>
            <person name="Wongkham S."/>
            <person name="Teh B.T."/>
            <person name="Wongkham C."/>
            <person name="Intapan P.M."/>
            <person name="Maleewong W."/>
            <person name="Yang X."/>
            <person name="Hu M."/>
            <person name="Wang Z."/>
            <person name="Hofmann A."/>
            <person name="Sternberg P.W."/>
            <person name="Tan P."/>
            <person name="Wang J."/>
            <person name="Gasser R.B."/>
        </authorList>
    </citation>
    <scope>NUCLEOTIDE SEQUENCE [LARGE SCALE GENOMIC DNA]</scope>
</reference>
<dbReference type="AlphaFoldDB" id="A0A074ZKP5"/>
<evidence type="ECO:0000259" key="9">
    <source>
        <dbReference type="Pfam" id="PF00464"/>
    </source>
</evidence>
<comment type="pathway">
    <text evidence="3 8">One-carbon metabolism; tetrahydrofolate interconversion.</text>
</comment>
<organism evidence="10 11">
    <name type="scientific">Opisthorchis viverrini</name>
    <name type="common">Southeast Asian liver fluke</name>
    <dbReference type="NCBI Taxonomy" id="6198"/>
    <lineage>
        <taxon>Eukaryota</taxon>
        <taxon>Metazoa</taxon>
        <taxon>Spiralia</taxon>
        <taxon>Lophotrochozoa</taxon>
        <taxon>Platyhelminthes</taxon>
        <taxon>Trematoda</taxon>
        <taxon>Digenea</taxon>
        <taxon>Opisthorchiida</taxon>
        <taxon>Opisthorchiata</taxon>
        <taxon>Opisthorchiidae</taxon>
        <taxon>Opisthorchis</taxon>
    </lineage>
</organism>
<dbReference type="EMBL" id="KL596719">
    <property type="protein sequence ID" value="KER27606.1"/>
    <property type="molecule type" value="Genomic_DNA"/>
</dbReference>
<dbReference type="InterPro" id="IPR019798">
    <property type="entry name" value="Ser_HO-MeTrfase_PLP_BS"/>
</dbReference>
<comment type="function">
    <text evidence="2 8">Interconversion of serine and glycine.</text>
</comment>
<keyword evidence="5 8" id="KW-0554">One-carbon metabolism</keyword>
<evidence type="ECO:0000256" key="5">
    <source>
        <dbReference type="ARBA" id="ARBA00022563"/>
    </source>
</evidence>
<dbReference type="Proteomes" id="UP000054324">
    <property type="component" value="Unassembled WGS sequence"/>
</dbReference>